<organism evidence="1 2">
    <name type="scientific">Thermoflexibacter ruber</name>
    <dbReference type="NCBI Taxonomy" id="1003"/>
    <lineage>
        <taxon>Bacteria</taxon>
        <taxon>Pseudomonadati</taxon>
        <taxon>Bacteroidota</taxon>
        <taxon>Cytophagia</taxon>
        <taxon>Cytophagales</taxon>
        <taxon>Thermoflexibacteraceae</taxon>
        <taxon>Thermoflexibacter</taxon>
    </lineage>
</organism>
<dbReference type="AlphaFoldDB" id="A0A1I2IFD9"/>
<name>A0A1I2IFD9_9BACT</name>
<proteinExistence type="predicted"/>
<accession>A0A1I2IFD9</accession>
<dbReference type="Proteomes" id="UP000199513">
    <property type="component" value="Unassembled WGS sequence"/>
</dbReference>
<reference evidence="1 2" key="1">
    <citation type="submission" date="2016-10" db="EMBL/GenBank/DDBJ databases">
        <authorList>
            <person name="de Groot N.N."/>
        </authorList>
    </citation>
    <scope>NUCLEOTIDE SEQUENCE [LARGE SCALE GENOMIC DNA]</scope>
    <source>
        <strain>GEY</strain>
        <strain evidence="2">DSM 9560</strain>
    </source>
</reference>
<dbReference type="EMBL" id="FONY01000030">
    <property type="protein sequence ID" value="SFF39556.1"/>
    <property type="molecule type" value="Genomic_DNA"/>
</dbReference>
<gene>
    <name evidence="1" type="ORF">SAMN04488541_103056</name>
</gene>
<evidence type="ECO:0000313" key="2">
    <source>
        <dbReference type="Proteomes" id="UP000199513"/>
    </source>
</evidence>
<protein>
    <submittedName>
        <fullName evidence="1">Uncharacterized protein</fullName>
    </submittedName>
</protein>
<evidence type="ECO:0000313" key="1">
    <source>
        <dbReference type="EMBL" id="SFF39556.1"/>
    </source>
</evidence>
<keyword evidence="2" id="KW-1185">Reference proteome</keyword>
<sequence>MQINNKLLLSLSMQTSTENFKIVLNIISNKFIFGLEYLQSPIPVIV</sequence>